<feature type="compositionally biased region" description="Polar residues" evidence="1">
    <location>
        <begin position="144"/>
        <end position="160"/>
    </location>
</feature>
<reference evidence="4" key="1">
    <citation type="submission" date="2021-12" db="EMBL/GenBank/DDBJ databases">
        <authorList>
            <person name="Zaccaron A."/>
            <person name="Stergiopoulos I."/>
        </authorList>
    </citation>
    <scope>NUCLEOTIDE SEQUENCE</scope>
    <source>
        <strain evidence="4">Race5_Kim</strain>
    </source>
</reference>
<keyword evidence="2" id="KW-0472">Membrane</keyword>
<dbReference type="RefSeq" id="XP_047762799.1">
    <property type="nucleotide sequence ID" value="XM_047906007.1"/>
</dbReference>
<evidence type="ECO:0000256" key="2">
    <source>
        <dbReference type="SAM" id="Phobius"/>
    </source>
</evidence>
<dbReference type="OrthoDB" id="10251412at2759"/>
<dbReference type="EMBL" id="CP090168">
    <property type="protein sequence ID" value="UJO18433.1"/>
    <property type="molecule type" value="Genomic_DNA"/>
</dbReference>
<reference evidence="4" key="2">
    <citation type="journal article" date="2022" name="Microb. Genom.">
        <title>A chromosome-scale genome assembly of the tomato pathogen Cladosporium fulvum reveals a compartmentalized genome architecture and the presence of a dispensable chromosome.</title>
        <authorList>
            <person name="Zaccaron A.Z."/>
            <person name="Chen L.H."/>
            <person name="Samaras A."/>
            <person name="Stergiopoulos I."/>
        </authorList>
    </citation>
    <scope>NUCLEOTIDE SEQUENCE</scope>
    <source>
        <strain evidence="4">Race5_Kim</strain>
    </source>
</reference>
<keyword evidence="2" id="KW-1133">Transmembrane helix</keyword>
<evidence type="ECO:0000259" key="3">
    <source>
        <dbReference type="Pfam" id="PF08740"/>
    </source>
</evidence>
<dbReference type="Proteomes" id="UP000756132">
    <property type="component" value="Chromosome 6"/>
</dbReference>
<keyword evidence="2" id="KW-0812">Transmembrane</keyword>
<feature type="domain" description="BCS1 N-terminal" evidence="3">
    <location>
        <begin position="65"/>
        <end position="130"/>
    </location>
</feature>
<feature type="region of interest" description="Disordered" evidence="1">
    <location>
        <begin position="114"/>
        <end position="134"/>
    </location>
</feature>
<keyword evidence="5" id="KW-1185">Reference proteome</keyword>
<name>A0A9Q8P9R4_PASFU</name>
<organism evidence="4 5">
    <name type="scientific">Passalora fulva</name>
    <name type="common">Tomato leaf mold</name>
    <name type="synonym">Cladosporium fulvum</name>
    <dbReference type="NCBI Taxonomy" id="5499"/>
    <lineage>
        <taxon>Eukaryota</taxon>
        <taxon>Fungi</taxon>
        <taxon>Dikarya</taxon>
        <taxon>Ascomycota</taxon>
        <taxon>Pezizomycotina</taxon>
        <taxon>Dothideomycetes</taxon>
        <taxon>Dothideomycetidae</taxon>
        <taxon>Mycosphaerellales</taxon>
        <taxon>Mycosphaerellaceae</taxon>
        <taxon>Fulvia</taxon>
    </lineage>
</organism>
<accession>A0A9Q8P9R4</accession>
<protein>
    <recommendedName>
        <fullName evidence="3">BCS1 N-terminal domain-containing protein</fullName>
    </recommendedName>
</protein>
<feature type="region of interest" description="Disordered" evidence="1">
    <location>
        <begin position="141"/>
        <end position="160"/>
    </location>
</feature>
<dbReference type="AlphaFoldDB" id="A0A9Q8P9R4"/>
<dbReference type="InterPro" id="IPR014851">
    <property type="entry name" value="BCS1_N"/>
</dbReference>
<dbReference type="Pfam" id="PF08740">
    <property type="entry name" value="BCS1_N"/>
    <property type="match status" value="1"/>
</dbReference>
<feature type="transmembrane region" description="Helical" evidence="2">
    <location>
        <begin position="43"/>
        <end position="65"/>
    </location>
</feature>
<sequence length="167" mass="18056">MDFRRLAKVAETTGNSTDPSALTQLPSNILEALIPGYGPISRYILSTLGIDISIFVSIALILVIGTRGGQYLFERGESLFRKLVLSSAYIDDDDDLFDMVMEWLAEEQSSASRRSVRAKTQRGSKTDGVLEDGAGDALDATSFAAPQQSPHPSDFLSSTPPILLIST</sequence>
<proteinExistence type="predicted"/>
<dbReference type="GeneID" id="71986737"/>
<dbReference type="KEGG" id="ffu:CLAFUR5_06859"/>
<evidence type="ECO:0000256" key="1">
    <source>
        <dbReference type="SAM" id="MobiDB-lite"/>
    </source>
</evidence>
<evidence type="ECO:0000313" key="5">
    <source>
        <dbReference type="Proteomes" id="UP000756132"/>
    </source>
</evidence>
<gene>
    <name evidence="4" type="ORF">CLAFUR5_06859</name>
</gene>
<evidence type="ECO:0000313" key="4">
    <source>
        <dbReference type="EMBL" id="UJO18433.1"/>
    </source>
</evidence>